<sequence length="627" mass="67183">MCRKCDEVEELLALSEIEEEVILAEAQDGSSWPGATRPLTPAERAAGVRFGEIANLHDDAEAEASGILSELETVIESAIHGAIFGAAASVTGATVLRALAGLNASQPKAVQDAVVRASTSLAELYSGVYARGAAIVLDEAKRQGSKAAALAEVPGAPRKEFVAPAASAAMYPWTRTTSKLQAVLGSPGALNAPVVTRADLSKTLGTIGLDGAIDTARQGINQAHGRGRDETAATLEPEEIWASEILDGATCGPCQAIDGKEYSSLEEARADYPHGGYAMCDGDARCRGTLVYQFPIGNADPPPPPDRTPPPEPAPPAPVVPAPAPGPAPAPAVPAAPPAAPVAPPAAPRGASHNLPEPTTDAVLARPRRAKGQPQRFGALDQLPVKDPYDAPASRIEDAKDTNPEYDRTYKTRVYNNNCTHVTAVYELRRRGYDVTAAPVKGGAGRYDQDFLPFWNNPATGRPPVFRRHPDGAEMTADILANEPDGARGIVSVFWKSGGGHVYNYERIGNEVHYIEAQTGSPDTSSYFADVKPGKFRHFRTDHLEPTDKLAKEAAQVRTPAYQAEVRAKAEADKEKARMERLTRGMSTFSDGKWSYDPPTYRKEGRKYIKLTPEERQAMKDRVERTY</sequence>
<protein>
    <submittedName>
        <fullName evidence="2">Capsid maturation protease</fullName>
    </submittedName>
</protein>
<gene>
    <name evidence="2" type="primary">4</name>
    <name evidence="2" type="ORF">SEA_ALTADENA_4</name>
</gene>
<feature type="compositionally biased region" description="Pro residues" evidence="1">
    <location>
        <begin position="300"/>
        <end position="347"/>
    </location>
</feature>
<reference evidence="2 3" key="1">
    <citation type="submission" date="2023-08" db="EMBL/GenBank/DDBJ databases">
        <authorList>
            <person name="Beyer A.R."/>
            <person name="Cuttino I."/>
            <person name="Clifton D.R."/>
            <person name="Poitier J.S."/>
            <person name="White J."/>
            <person name="Ko C."/>
            <person name="Russell D.A."/>
            <person name="Jacobs-Sera D."/>
            <person name="Hatfull G.F."/>
        </authorList>
    </citation>
    <scope>NUCLEOTIDE SEQUENCE [LARGE SCALE GENOMIC DNA]</scope>
</reference>
<dbReference type="EMBL" id="OR521058">
    <property type="protein sequence ID" value="WNO25826.1"/>
    <property type="molecule type" value="Genomic_DNA"/>
</dbReference>
<evidence type="ECO:0000313" key="2">
    <source>
        <dbReference type="EMBL" id="WNO25826.1"/>
    </source>
</evidence>
<proteinExistence type="predicted"/>
<organism evidence="2 3">
    <name type="scientific">Arthrobacter phage Altadena</name>
    <dbReference type="NCBI Taxonomy" id="3059064"/>
    <lineage>
        <taxon>Viruses</taxon>
        <taxon>Duplodnaviria</taxon>
        <taxon>Heunggongvirae</taxon>
        <taxon>Uroviricota</taxon>
        <taxon>Caudoviricetes</taxon>
        <taxon>Berryhillviridae</taxon>
        <taxon>Altadenavirus</taxon>
        <taxon>Altadenavirus altadena</taxon>
    </lineage>
</organism>
<dbReference type="GO" id="GO:0008233">
    <property type="term" value="F:peptidase activity"/>
    <property type="evidence" value="ECO:0007669"/>
    <property type="project" value="UniProtKB-KW"/>
</dbReference>
<feature type="region of interest" description="Disordered" evidence="1">
    <location>
        <begin position="295"/>
        <end position="402"/>
    </location>
</feature>
<name>A0AA96HTI4_9CAUD</name>
<accession>A0AA96HTI4</accession>
<keyword evidence="2" id="KW-0378">Hydrolase</keyword>
<dbReference type="Proteomes" id="UP001304441">
    <property type="component" value="Segment"/>
</dbReference>
<evidence type="ECO:0000313" key="3">
    <source>
        <dbReference type="Proteomes" id="UP001304441"/>
    </source>
</evidence>
<dbReference type="GO" id="GO:0006508">
    <property type="term" value="P:proteolysis"/>
    <property type="evidence" value="ECO:0007669"/>
    <property type="project" value="UniProtKB-KW"/>
</dbReference>
<keyword evidence="2" id="KW-0645">Protease</keyword>
<evidence type="ECO:0000256" key="1">
    <source>
        <dbReference type="SAM" id="MobiDB-lite"/>
    </source>
</evidence>
<keyword evidence="3" id="KW-1185">Reference proteome</keyword>